<name>A0A5C6E3H6_9BACT</name>
<dbReference type="Proteomes" id="UP000315471">
    <property type="component" value="Unassembled WGS sequence"/>
</dbReference>
<organism evidence="1 2">
    <name type="scientific">Novipirellula aureliae</name>
    <dbReference type="NCBI Taxonomy" id="2527966"/>
    <lineage>
        <taxon>Bacteria</taxon>
        <taxon>Pseudomonadati</taxon>
        <taxon>Planctomycetota</taxon>
        <taxon>Planctomycetia</taxon>
        <taxon>Pirellulales</taxon>
        <taxon>Pirellulaceae</taxon>
        <taxon>Novipirellula</taxon>
    </lineage>
</organism>
<evidence type="ECO:0000313" key="2">
    <source>
        <dbReference type="Proteomes" id="UP000315471"/>
    </source>
</evidence>
<dbReference type="EMBL" id="SJPY01000003">
    <property type="protein sequence ID" value="TWU43438.1"/>
    <property type="molecule type" value="Genomic_DNA"/>
</dbReference>
<proteinExistence type="predicted"/>
<reference evidence="1 2" key="1">
    <citation type="submission" date="2019-02" db="EMBL/GenBank/DDBJ databases">
        <title>Deep-cultivation of Planctomycetes and their phenomic and genomic characterization uncovers novel biology.</title>
        <authorList>
            <person name="Wiegand S."/>
            <person name="Jogler M."/>
            <person name="Boedeker C."/>
            <person name="Pinto D."/>
            <person name="Vollmers J."/>
            <person name="Rivas-Marin E."/>
            <person name="Kohn T."/>
            <person name="Peeters S.H."/>
            <person name="Heuer A."/>
            <person name="Rast P."/>
            <person name="Oberbeckmann S."/>
            <person name="Bunk B."/>
            <person name="Jeske O."/>
            <person name="Meyerdierks A."/>
            <person name="Storesund J.E."/>
            <person name="Kallscheuer N."/>
            <person name="Luecker S."/>
            <person name="Lage O.M."/>
            <person name="Pohl T."/>
            <person name="Merkel B.J."/>
            <person name="Hornburger P."/>
            <person name="Mueller R.-W."/>
            <person name="Bruemmer F."/>
            <person name="Labrenz M."/>
            <person name="Spormann A.M."/>
            <person name="Op Den Camp H."/>
            <person name="Overmann J."/>
            <person name="Amann R."/>
            <person name="Jetten M.S.M."/>
            <person name="Mascher T."/>
            <person name="Medema M.H."/>
            <person name="Devos D.P."/>
            <person name="Kaster A.-K."/>
            <person name="Ovreas L."/>
            <person name="Rohde M."/>
            <person name="Galperin M.Y."/>
            <person name="Jogler C."/>
        </authorList>
    </citation>
    <scope>NUCLEOTIDE SEQUENCE [LARGE SCALE GENOMIC DNA]</scope>
    <source>
        <strain evidence="1 2">Q31b</strain>
    </source>
</reference>
<gene>
    <name evidence="1" type="ORF">Q31b_24780</name>
</gene>
<accession>A0A5C6E3H6</accession>
<sequence>MVKVGMGAEPVARPKQDIASKLEKLRSMQDPNIHFPVMLILDIQNACTSLDRTRFAPTAWRERALYTVGFGSATRLRKVRSATMEWEVFFWCLRSNGHRVSKEIAAWFVLRWLDHQSEVEYGFGQSVHFIAQCPGALPQATMK</sequence>
<comment type="caution">
    <text evidence="1">The sequence shown here is derived from an EMBL/GenBank/DDBJ whole genome shotgun (WGS) entry which is preliminary data.</text>
</comment>
<protein>
    <submittedName>
        <fullName evidence="1">Uncharacterized protein</fullName>
    </submittedName>
</protein>
<keyword evidence="2" id="KW-1185">Reference proteome</keyword>
<evidence type="ECO:0000313" key="1">
    <source>
        <dbReference type="EMBL" id="TWU43438.1"/>
    </source>
</evidence>
<dbReference type="AlphaFoldDB" id="A0A5C6E3H6"/>